<dbReference type="InterPro" id="IPR047187">
    <property type="entry name" value="SF1_C_Upf1"/>
</dbReference>
<proteinExistence type="predicted"/>
<keyword evidence="3" id="KW-0547">Nucleotide-binding</keyword>
<dbReference type="Gene3D" id="1.10.150.80">
    <property type="entry name" value="HRDC domain"/>
    <property type="match status" value="1"/>
</dbReference>
<dbReference type="InterPro" id="IPR002121">
    <property type="entry name" value="HRDC_dom"/>
</dbReference>
<gene>
    <name evidence="3" type="ORF">NCTC10172_00449</name>
</gene>
<keyword evidence="1" id="KW-0175">Coiled coil</keyword>
<dbReference type="RefSeq" id="WP_035368071.1">
    <property type="nucleotide sequence ID" value="NZ_LR215050.1"/>
</dbReference>
<dbReference type="AlphaFoldDB" id="A0A449BJ23"/>
<reference evidence="3 4" key="1">
    <citation type="submission" date="2019-01" db="EMBL/GenBank/DDBJ databases">
        <authorList>
            <consortium name="Pathogen Informatics"/>
        </authorList>
    </citation>
    <scope>NUCLEOTIDE SEQUENCE [LARGE SCALE GENOMIC DNA]</scope>
    <source>
        <strain evidence="3 4">NCTC10172</strain>
    </source>
</reference>
<dbReference type="PANTHER" id="PTHR10887">
    <property type="entry name" value="DNA2/NAM7 HELICASE FAMILY"/>
    <property type="match status" value="1"/>
</dbReference>
<dbReference type="SUPFAM" id="SSF52540">
    <property type="entry name" value="P-loop containing nucleoside triphosphate hydrolases"/>
    <property type="match status" value="1"/>
</dbReference>
<keyword evidence="4" id="KW-1185">Reference proteome</keyword>
<dbReference type="InterPro" id="IPR041679">
    <property type="entry name" value="DNA2/NAM7-like_C"/>
</dbReference>
<evidence type="ECO:0000313" key="4">
    <source>
        <dbReference type="Proteomes" id="UP000290909"/>
    </source>
</evidence>
<organism evidence="3 4">
    <name type="scientific">Acholeplasma hippikon</name>
    <dbReference type="NCBI Taxonomy" id="264636"/>
    <lineage>
        <taxon>Bacteria</taxon>
        <taxon>Bacillati</taxon>
        <taxon>Mycoplasmatota</taxon>
        <taxon>Mollicutes</taxon>
        <taxon>Acholeplasmatales</taxon>
        <taxon>Acholeplasmataceae</taxon>
        <taxon>Acholeplasma</taxon>
    </lineage>
</organism>
<dbReference type="CDD" id="cd18808">
    <property type="entry name" value="SF1_C_Upf1"/>
    <property type="match status" value="1"/>
</dbReference>
<dbReference type="InterPro" id="IPR010997">
    <property type="entry name" value="HRDC-like_sf"/>
</dbReference>
<keyword evidence="3" id="KW-0067">ATP-binding</keyword>
<dbReference type="GO" id="GO:0004386">
    <property type="term" value="F:helicase activity"/>
    <property type="evidence" value="ECO:0007669"/>
    <property type="project" value="UniProtKB-KW"/>
</dbReference>
<keyword evidence="3" id="KW-0378">Hydrolase</keyword>
<accession>A0A449BJ23</accession>
<keyword evidence="3" id="KW-0347">Helicase</keyword>
<dbReference type="KEGG" id="ahk:NCTC10172_00449"/>
<dbReference type="Pfam" id="PF13087">
    <property type="entry name" value="AAA_12"/>
    <property type="match status" value="1"/>
</dbReference>
<dbReference type="Proteomes" id="UP000290909">
    <property type="component" value="Chromosome"/>
</dbReference>
<dbReference type="InterPro" id="IPR049468">
    <property type="entry name" value="Restrct_endonuc-II-like_dom"/>
</dbReference>
<dbReference type="EMBL" id="LR215050">
    <property type="protein sequence ID" value="VEU82438.1"/>
    <property type="molecule type" value="Genomic_DNA"/>
</dbReference>
<dbReference type="Gene3D" id="3.40.50.300">
    <property type="entry name" value="P-loop containing nucleotide triphosphate hydrolases"/>
    <property type="match status" value="3"/>
</dbReference>
<dbReference type="PANTHER" id="PTHR10887:SF530">
    <property type="entry name" value="SUPERFAMILY I DNA HELICASES"/>
    <property type="match status" value="1"/>
</dbReference>
<dbReference type="Pfam" id="PF18741">
    <property type="entry name" value="MTES_1575"/>
    <property type="match status" value="1"/>
</dbReference>
<sequence length="1240" mass="146121">MALRKNDLLDALDKLRDEIRLEQEALTLTKTEVCTDLALKEMADKKPVKITDFQAVGGLDSDFLTIYAQRFLEVIKSYQEKNTQSVKVSKSAYQVLHHYKDRLADISKSNPNLYVGKIEQIHSFDLFNLSNKEEIIEFLSNARVKNLKLGLTEESLNTHLTKLYREVNKTFRETGAYNLYIIYPFVEGYFTKEKFPIKAPLLYFPVKLERTLKTFTIKKDNDRDIIFNRDLVLLSSKIERSKLDSEMPHIEVYNDKILKEIVIPYYEKHGIKIEVEDTELLTSFKNELKDDFTKVVDKKRFILKHYVTLSRFKLYSSSIQKDIETILSQNKYNDLLEGLIDETNLFQKEKSLNLQVNKEPIDEQKITYINDLNFSQEKVVEMLNEEKKVVIWGPPGTGKSQTITSLIASSVLKGENVLVVSEKKVALDVIYSRLKKVSKYAMFIDDAENKQDFYYKLKRFLEPEPPVRTLNNDVYALDQKIKSIIADMDHSLKLLYESKIDDVPLHKLFERYIKDKDVILNLTPKVVHQTFMKYYSKLSFKLIDSLEKVFDTDQHLKKYLELAKVYFKYPWILKLETKISRSSKVEFKSFDERYENFKHELQYKTFFGKKRFIKSFITENRMILNFLTKKKSLDNIYLKTLIKDDSLHQYIKENLSSLDKYFYQFNLLTFEQKMFLKMIINEPMFKEIDDITKLRKYIFDSFYSGYLEKFIADNQKHLYVINEYKEKAEALEVLMEEKRQLSIESFEMELYKQALAFSNTRRIMDIKRILESNQKPSVKTFIDTYLVEVKNHIRLWMMTPEVVSAVLPLEHGMFDLVIFDEASQMYVEKGIPSIYRAKKVVVAGDPKQLRPSNLGVGRVEDEDELFEDDVLKDVSLDAKSLLDLARYRFKETLLNYHYRSQYEELIAFSNHAFYDAKLIVSPNQTPSSEPPIEYVYVKNATFDARKNMSEAKAVVDLVKKIFNERKHNESIGIITFNSSQRDAIENLIDKELFKKGIYQKQFEQEMFRKDDNEDTSLFIKNIENVQGDERDIIIFSMGYAKSKDGRLMRRFGWLNHEGGQNRLNVAITRAKKKIYFVSSLYPEEFKVDDLTSTGPKLLKDFMRYCYFVSNRNHEMTKEVLNQLYQTEVKTQEALKNLMSEEIKNRIEKIGYKVDSEVGIGKHKINLAVKSKQNNGYLLGLVCDLNVDSPNARRDLIHQDKFLKSRNWNLYHVFESNWYTNSNKEIKQIRELIKQAEVNDK</sequence>
<dbReference type="GO" id="GO:0003676">
    <property type="term" value="F:nucleic acid binding"/>
    <property type="evidence" value="ECO:0007669"/>
    <property type="project" value="InterPro"/>
</dbReference>
<feature type="domain" description="HRDC" evidence="2">
    <location>
        <begin position="2"/>
        <end position="85"/>
    </location>
</feature>
<dbReference type="InterPro" id="IPR045055">
    <property type="entry name" value="DNA2/NAM7-like"/>
</dbReference>
<dbReference type="InterPro" id="IPR041677">
    <property type="entry name" value="DNA2/NAM7_AAA_11"/>
</dbReference>
<dbReference type="GO" id="GO:0000166">
    <property type="term" value="F:nucleotide binding"/>
    <property type="evidence" value="ECO:0007669"/>
    <property type="project" value="InterPro"/>
</dbReference>
<evidence type="ECO:0000313" key="3">
    <source>
        <dbReference type="EMBL" id="VEU82438.1"/>
    </source>
</evidence>
<name>A0A449BJ23_9MOLU</name>
<protein>
    <submittedName>
        <fullName evidence="3">Putative DNA helicase</fullName>
    </submittedName>
</protein>
<dbReference type="InterPro" id="IPR044876">
    <property type="entry name" value="HRDC_dom_sf"/>
</dbReference>
<dbReference type="InterPro" id="IPR025103">
    <property type="entry name" value="DUF4011"/>
</dbReference>
<dbReference type="InterPro" id="IPR027417">
    <property type="entry name" value="P-loop_NTPase"/>
</dbReference>
<evidence type="ECO:0000259" key="2">
    <source>
        <dbReference type="PROSITE" id="PS50967"/>
    </source>
</evidence>
<dbReference type="Pfam" id="PF13195">
    <property type="entry name" value="DUF4011"/>
    <property type="match status" value="1"/>
</dbReference>
<dbReference type="PROSITE" id="PS50967">
    <property type="entry name" value="HRDC"/>
    <property type="match status" value="1"/>
</dbReference>
<feature type="coiled-coil region" evidence="1">
    <location>
        <begin position="5"/>
        <end position="32"/>
    </location>
</feature>
<dbReference type="SUPFAM" id="SSF47819">
    <property type="entry name" value="HRDC-like"/>
    <property type="match status" value="1"/>
</dbReference>
<dbReference type="STRING" id="1408416.GCA_000702765_00041"/>
<dbReference type="Pfam" id="PF13086">
    <property type="entry name" value="AAA_11"/>
    <property type="match status" value="1"/>
</dbReference>
<evidence type="ECO:0000256" key="1">
    <source>
        <dbReference type="SAM" id="Coils"/>
    </source>
</evidence>